<evidence type="ECO:0000313" key="5">
    <source>
        <dbReference type="Proteomes" id="UP000250275"/>
    </source>
</evidence>
<proteinExistence type="predicted"/>
<evidence type="ECO:0000256" key="2">
    <source>
        <dbReference type="SAM" id="MobiDB-lite"/>
    </source>
</evidence>
<dbReference type="SUPFAM" id="SSF57756">
    <property type="entry name" value="Retrovirus zinc finger-like domains"/>
    <property type="match status" value="1"/>
</dbReference>
<keyword evidence="5" id="KW-1185">Reference proteome</keyword>
<accession>A0A310SDB4</accession>
<feature type="region of interest" description="Disordered" evidence="2">
    <location>
        <begin position="30"/>
        <end position="50"/>
    </location>
</feature>
<feature type="non-terminal residue" evidence="4">
    <location>
        <position position="1"/>
    </location>
</feature>
<gene>
    <name evidence="4" type="ORF">WN48_09715</name>
</gene>
<evidence type="ECO:0000259" key="3">
    <source>
        <dbReference type="PROSITE" id="PS50158"/>
    </source>
</evidence>
<dbReference type="InterPro" id="IPR001878">
    <property type="entry name" value="Znf_CCHC"/>
</dbReference>
<keyword evidence="1" id="KW-0863">Zinc-finger</keyword>
<dbReference type="PROSITE" id="PS50158">
    <property type="entry name" value="ZF_CCHC"/>
    <property type="match status" value="1"/>
</dbReference>
<evidence type="ECO:0000313" key="4">
    <source>
        <dbReference type="EMBL" id="OAD46907.1"/>
    </source>
</evidence>
<feature type="region of interest" description="Disordered" evidence="2">
    <location>
        <begin position="84"/>
        <end position="104"/>
    </location>
</feature>
<sequence>EFYQNVRILENQKEAIMNEIRYALKLEEMRKEKRKEERAQKDREDVKRAKDKTKNDAICHNCGKRGHVTTECYECKEPKHYKEEEKEPIFIEEETGKAMKMKGQ</sequence>
<keyword evidence="1" id="KW-0479">Metal-binding</keyword>
<reference evidence="4 5" key="1">
    <citation type="submission" date="2015-07" db="EMBL/GenBank/DDBJ databases">
        <title>The genome of Eufriesea mexicana.</title>
        <authorList>
            <person name="Pan H."/>
            <person name="Kapheim K."/>
        </authorList>
    </citation>
    <scope>NUCLEOTIDE SEQUENCE [LARGE SCALE GENOMIC DNA]</scope>
    <source>
        <strain evidence="4">0111107269</strain>
        <tissue evidence="4">Whole body</tissue>
    </source>
</reference>
<name>A0A310SDB4_9HYME</name>
<dbReference type="Proteomes" id="UP000250275">
    <property type="component" value="Unassembled WGS sequence"/>
</dbReference>
<feature type="domain" description="CCHC-type" evidence="3">
    <location>
        <begin position="59"/>
        <end position="72"/>
    </location>
</feature>
<dbReference type="EMBL" id="KQ826578">
    <property type="protein sequence ID" value="OAD46907.1"/>
    <property type="molecule type" value="Genomic_DNA"/>
</dbReference>
<organism evidence="4 5">
    <name type="scientific">Eufriesea mexicana</name>
    <dbReference type="NCBI Taxonomy" id="516756"/>
    <lineage>
        <taxon>Eukaryota</taxon>
        <taxon>Metazoa</taxon>
        <taxon>Ecdysozoa</taxon>
        <taxon>Arthropoda</taxon>
        <taxon>Hexapoda</taxon>
        <taxon>Insecta</taxon>
        <taxon>Pterygota</taxon>
        <taxon>Neoptera</taxon>
        <taxon>Endopterygota</taxon>
        <taxon>Hymenoptera</taxon>
        <taxon>Apocrita</taxon>
        <taxon>Aculeata</taxon>
        <taxon>Apoidea</taxon>
        <taxon>Anthophila</taxon>
        <taxon>Apidae</taxon>
        <taxon>Eufriesea</taxon>
    </lineage>
</organism>
<feature type="compositionally biased region" description="Basic and acidic residues" evidence="2">
    <location>
        <begin position="84"/>
        <end position="97"/>
    </location>
</feature>
<evidence type="ECO:0000256" key="1">
    <source>
        <dbReference type="PROSITE-ProRule" id="PRU00047"/>
    </source>
</evidence>
<keyword evidence="1" id="KW-0862">Zinc</keyword>
<dbReference type="AlphaFoldDB" id="A0A310SDB4"/>
<dbReference type="InterPro" id="IPR036875">
    <property type="entry name" value="Znf_CCHC_sf"/>
</dbReference>
<protein>
    <recommendedName>
        <fullName evidence="3">CCHC-type domain-containing protein</fullName>
    </recommendedName>
</protein>
<dbReference type="GO" id="GO:0008270">
    <property type="term" value="F:zinc ion binding"/>
    <property type="evidence" value="ECO:0007669"/>
    <property type="project" value="UniProtKB-KW"/>
</dbReference>
<dbReference type="GO" id="GO:0003676">
    <property type="term" value="F:nucleic acid binding"/>
    <property type="evidence" value="ECO:0007669"/>
    <property type="project" value="InterPro"/>
</dbReference>